<keyword evidence="3" id="KW-0812">Transmembrane</keyword>
<feature type="transmembrane region" description="Helical" evidence="3">
    <location>
        <begin position="500"/>
        <end position="521"/>
    </location>
</feature>
<evidence type="ECO:0000259" key="4">
    <source>
        <dbReference type="SMART" id="SM00382"/>
    </source>
</evidence>
<feature type="transmembrane region" description="Helical" evidence="3">
    <location>
        <begin position="404"/>
        <end position="425"/>
    </location>
</feature>
<evidence type="ECO:0000256" key="2">
    <source>
        <dbReference type="ARBA" id="ARBA00022840"/>
    </source>
</evidence>
<feature type="transmembrane region" description="Helical" evidence="3">
    <location>
        <begin position="475"/>
        <end position="494"/>
    </location>
</feature>
<feature type="transmembrane region" description="Helical" evidence="3">
    <location>
        <begin position="437"/>
        <end position="455"/>
    </location>
</feature>
<dbReference type="InterPro" id="IPR051701">
    <property type="entry name" value="Mito_OM_Translocase_MSP1"/>
</dbReference>
<feature type="transmembrane region" description="Helical" evidence="3">
    <location>
        <begin position="280"/>
        <end position="298"/>
    </location>
</feature>
<feature type="transmembrane region" description="Helical" evidence="3">
    <location>
        <begin position="94"/>
        <end position="112"/>
    </location>
</feature>
<feature type="transmembrane region" description="Helical" evidence="3">
    <location>
        <begin position="251"/>
        <end position="268"/>
    </location>
</feature>
<reference evidence="5 6" key="1">
    <citation type="journal article" date="2019" name="Gigascience">
        <title>Whole-genome sequence of the oriental lung fluke Paragonimus westermani.</title>
        <authorList>
            <person name="Oey H."/>
            <person name="Zakrzewski M."/>
            <person name="Narain K."/>
            <person name="Devi K.R."/>
            <person name="Agatsuma T."/>
            <person name="Nawaratna S."/>
            <person name="Gobert G.N."/>
            <person name="Jones M.K."/>
            <person name="Ragan M.A."/>
            <person name="McManus D.P."/>
            <person name="Krause L."/>
        </authorList>
    </citation>
    <scope>NUCLEOTIDE SEQUENCE [LARGE SCALE GENOMIC DNA]</scope>
    <source>
        <strain evidence="5 6">IND2009</strain>
    </source>
</reference>
<dbReference type="InterPro" id="IPR003593">
    <property type="entry name" value="AAA+_ATPase"/>
</dbReference>
<dbReference type="InterPro" id="IPR003959">
    <property type="entry name" value="ATPase_AAA_core"/>
</dbReference>
<evidence type="ECO:0000313" key="5">
    <source>
        <dbReference type="EMBL" id="KAA3675184.1"/>
    </source>
</evidence>
<dbReference type="PANTHER" id="PTHR45644:SF3">
    <property type="entry name" value="FI08533P-RELATED"/>
    <property type="match status" value="1"/>
</dbReference>
<feature type="transmembrane region" description="Helical" evidence="3">
    <location>
        <begin position="186"/>
        <end position="206"/>
    </location>
</feature>
<feature type="transmembrane region" description="Helical" evidence="3">
    <location>
        <begin position="132"/>
        <end position="153"/>
    </location>
</feature>
<feature type="transmembrane region" description="Helical" evidence="3">
    <location>
        <begin position="639"/>
        <end position="657"/>
    </location>
</feature>
<evidence type="ECO:0000256" key="3">
    <source>
        <dbReference type="SAM" id="Phobius"/>
    </source>
</evidence>
<dbReference type="Pfam" id="PF00004">
    <property type="entry name" value="AAA"/>
    <property type="match status" value="1"/>
</dbReference>
<dbReference type="InterPro" id="IPR027417">
    <property type="entry name" value="P-loop_NTPase"/>
</dbReference>
<organism evidence="5 6">
    <name type="scientific">Paragonimus westermani</name>
    <dbReference type="NCBI Taxonomy" id="34504"/>
    <lineage>
        <taxon>Eukaryota</taxon>
        <taxon>Metazoa</taxon>
        <taxon>Spiralia</taxon>
        <taxon>Lophotrochozoa</taxon>
        <taxon>Platyhelminthes</taxon>
        <taxon>Trematoda</taxon>
        <taxon>Digenea</taxon>
        <taxon>Plagiorchiida</taxon>
        <taxon>Troglotremata</taxon>
        <taxon>Troglotrematidae</taxon>
        <taxon>Paragonimus</taxon>
    </lineage>
</organism>
<evidence type="ECO:0000256" key="1">
    <source>
        <dbReference type="ARBA" id="ARBA00022741"/>
    </source>
</evidence>
<evidence type="ECO:0000313" key="6">
    <source>
        <dbReference type="Proteomes" id="UP000324629"/>
    </source>
</evidence>
<sequence length="1066" mass="119224">MFSTYPAVACFTLTLSLANSFGIPFCILIPFTGYLTLQWCVSCDHWFITGSKAAKSNETLWKSLQDMCIFLLLRIFPLVSYLSEITDGFLHHLLNLALLYSITELFASLLAYTRSTSVRTRSIWQTSAFHHILFASMFAISFPLVSLRFVDFARRGEIQLVFLAIGLFICLLGSSLLHIRRPTFPIYRKCSFIIIVLLSFLCLFASSRFPKVANIIPWRGFLPSPFGLTLATCCLFSIVPVALHDCVEDEAVHFVIAAFLSAFQLNELHLFQSRLISGNLFIGSSMIILVCLYSIQMLKLKEARSYVYSRREPVTDDLINVFLIAPLLTKLVLVGLNKWDQFDRDFDIINHARKSDGHVLRCNSGMVLGLYLSCVGLTNGSRIANWFTRLAHLSRLKLLTLNDAIIGMLGLLFYFIVSLGLHWHICVQLLFGSVQSLNVLLFPAGVLLTGCSIHLPQKWLHPQPGRNIRNDHCSYNSIAMNFILLAVFSLFAMISSRTVTFSFLLLTLLLPAAVFLLFWTIHRLIFTGSENPAFSRCWLTRSIRCGLFGGPMLTVLVLWFEPVLSGCALLGCTTLYSTCIGVLTESRNATANLSSISDCCGSALTLNTLPSQPSDGLGCSHLRSTLCLRRKKLRFELTALLHGLVSLGMLPVFRWFAVAGAWTKPSFPIFGTFALAFLILGQISADRRATESRYGRRRKSSVVDAKLRERCAEDTLLTSLINVSVLICVVLLLYGYSRYSVFEPLLYSNQSCELFMERILAVASRHALLPYDFCLTSASVLRPFHIRWPTMASILTVSAASPNPSDPLHASGCPMEELNELLRRGVSVDPIIGRFRAWWDTVRLPASSEPNIGISWPTYTPEDAYKEPVRIDYVAQRMFTQLGLKTMPPLTDYEVGIAVNLVDTRVLSTEWNSIGGLDEVIDAIQQSVIEPFQQVPLVPYYSRLLRPPKGVLLFGPPGCGKTMLARAMARAANAYFINLQISALVNMWYGETQKYVEATFSLAHKLQPSIIFIDELGPLQCTFSLSLSWYSVFGFSCQLYLALAHVTAESCGSLFARSFPVTLFGR</sequence>
<protein>
    <recommendedName>
        <fullName evidence="4">AAA+ ATPase domain-containing protein</fullName>
    </recommendedName>
</protein>
<comment type="caution">
    <text evidence="5">The sequence shown here is derived from an EMBL/GenBank/DDBJ whole genome shotgun (WGS) entry which is preliminary data.</text>
</comment>
<dbReference type="GO" id="GO:0005524">
    <property type="term" value="F:ATP binding"/>
    <property type="evidence" value="ECO:0007669"/>
    <property type="project" value="UniProtKB-KW"/>
</dbReference>
<dbReference type="SMART" id="SM00382">
    <property type="entry name" value="AAA"/>
    <property type="match status" value="1"/>
</dbReference>
<dbReference type="GO" id="GO:0140570">
    <property type="term" value="P:extraction of mislocalized protein from mitochondrial outer membrane"/>
    <property type="evidence" value="ECO:0007669"/>
    <property type="project" value="TreeGrafter"/>
</dbReference>
<dbReference type="EMBL" id="QNGE01002675">
    <property type="protein sequence ID" value="KAA3675184.1"/>
    <property type="molecule type" value="Genomic_DNA"/>
</dbReference>
<dbReference type="PANTHER" id="PTHR45644">
    <property type="entry name" value="AAA ATPASE, PUTATIVE (AFU_ORTHOLOGUE AFUA_2G12920)-RELATED-RELATED"/>
    <property type="match status" value="1"/>
</dbReference>
<feature type="transmembrane region" description="Helical" evidence="3">
    <location>
        <begin position="160"/>
        <end position="180"/>
    </location>
</feature>
<feature type="transmembrane region" description="Helical" evidence="3">
    <location>
        <begin position="318"/>
        <end position="336"/>
    </location>
</feature>
<feature type="transmembrane region" description="Helical" evidence="3">
    <location>
        <begin position="669"/>
        <end position="689"/>
    </location>
</feature>
<dbReference type="AlphaFoldDB" id="A0A5J4NI97"/>
<dbReference type="Gene3D" id="3.40.50.300">
    <property type="entry name" value="P-loop containing nucleotide triphosphate hydrolases"/>
    <property type="match status" value="1"/>
</dbReference>
<keyword evidence="6" id="KW-1185">Reference proteome</keyword>
<keyword evidence="3" id="KW-0472">Membrane</keyword>
<keyword evidence="2" id="KW-0067">ATP-binding</keyword>
<accession>A0A5J4NI97</accession>
<dbReference type="SUPFAM" id="SSF52540">
    <property type="entry name" value="P-loop containing nucleoside triphosphate hydrolases"/>
    <property type="match status" value="1"/>
</dbReference>
<keyword evidence="3" id="KW-1133">Transmembrane helix</keyword>
<feature type="transmembrane region" description="Helical" evidence="3">
    <location>
        <begin position="716"/>
        <end position="736"/>
    </location>
</feature>
<name>A0A5J4NI97_9TREM</name>
<dbReference type="GO" id="GO:0016887">
    <property type="term" value="F:ATP hydrolysis activity"/>
    <property type="evidence" value="ECO:0007669"/>
    <property type="project" value="InterPro"/>
</dbReference>
<gene>
    <name evidence="5" type="ORF">DEA37_0012799</name>
</gene>
<feature type="domain" description="AAA+ ATPase" evidence="4">
    <location>
        <begin position="947"/>
        <end position="1045"/>
    </location>
</feature>
<feature type="transmembrane region" description="Helical" evidence="3">
    <location>
        <begin position="218"/>
        <end position="239"/>
    </location>
</feature>
<dbReference type="GO" id="GO:0005741">
    <property type="term" value="C:mitochondrial outer membrane"/>
    <property type="evidence" value="ECO:0007669"/>
    <property type="project" value="TreeGrafter"/>
</dbReference>
<proteinExistence type="predicted"/>
<dbReference type="Proteomes" id="UP000324629">
    <property type="component" value="Unassembled WGS sequence"/>
</dbReference>
<keyword evidence="1" id="KW-0547">Nucleotide-binding</keyword>